<evidence type="ECO:0000256" key="4">
    <source>
        <dbReference type="ARBA" id="ARBA00022692"/>
    </source>
</evidence>
<dbReference type="RefSeq" id="WP_182921454.1">
    <property type="nucleotide sequence ID" value="NZ_WNXD01000001.1"/>
</dbReference>
<protein>
    <submittedName>
        <fullName evidence="15">TonB-dependent receptor</fullName>
    </submittedName>
</protein>
<dbReference type="Proteomes" id="UP000601055">
    <property type="component" value="Unassembled WGS sequence"/>
</dbReference>
<dbReference type="AlphaFoldDB" id="A0A923IUH5"/>
<keyword evidence="16" id="KW-1185">Reference proteome</keyword>
<comment type="caution">
    <text evidence="15">The sequence shown here is derived from an EMBL/GenBank/DDBJ whole genome shotgun (WGS) entry which is preliminary data.</text>
</comment>
<reference evidence="15" key="1">
    <citation type="submission" date="2019-11" db="EMBL/GenBank/DDBJ databases">
        <title>Description of Pedobacter sp. LMG 31464T.</title>
        <authorList>
            <person name="Carlier A."/>
            <person name="Qi S."/>
            <person name="Vandamme P."/>
        </authorList>
    </citation>
    <scope>NUCLEOTIDE SEQUENCE</scope>
    <source>
        <strain evidence="15">LMG 31464</strain>
    </source>
</reference>
<sequence>MNKKTKLIAASLGLVQLALLGNKALAQEAQNLNEVVITATKNGQKQSQTGKVVTVITSEELAHSSGRNLAELLNQQAGITVAGVGSNAGKDKSLFFRGAGSAYAVILIDGILVTDPSGNGGAFDLRMFAIDQIERIEILRGGQSTIYGSDAVAGVVNIITKKSGKKGNNVYGVASAGSYNSYKGTIGLSSKVDAFTYNLSYSHFKTDGISEAANPVGNTQVFDKDGLKQDALNANFSVQLDKRLSVNPFLRYFYGKFDYDADAYTDAKNTSVSKHFNGGVNAIYQLDKGKITLNYSHENTSRDYVSTYSGKYEGSMNLVDVFYNQNLGDKLNLLLGLDNRATTVTHFNSTTSKEPSANLFSTYASLFLHDLSVFNLEVGGRYNKHNKYGENFTYAVTPSINITKEVKVFGTVSSAFRAPTLEMLFGQYGANLNLKPEKSTSYEAGAHFNFLNEKVNLRVVGFKRNMTDAIIYGANGYINQDKQNDKGFEIEPGVKLGIFSVNGYYAYVEGKQISGTKTSDVLLRRPKNTYGANVGVQATTDLYLSANYKFTGERIDSDFSSYPSVNKVLGSYNLFNFYAEYALAKKRVKIFADLKNITNEKYTEIIGYNTMGFNMNAGVNFNF</sequence>
<feature type="domain" description="TonB-dependent receptor plug" evidence="14">
    <location>
        <begin position="46"/>
        <end position="155"/>
    </location>
</feature>
<dbReference type="InterPro" id="IPR036942">
    <property type="entry name" value="Beta-barrel_TonB_sf"/>
</dbReference>
<feature type="chain" id="PRO_5037229143" evidence="12">
    <location>
        <begin position="27"/>
        <end position="623"/>
    </location>
</feature>
<keyword evidence="3 10" id="KW-1134">Transmembrane beta strand</keyword>
<dbReference type="GO" id="GO:0006811">
    <property type="term" value="P:monoatomic ion transport"/>
    <property type="evidence" value="ECO:0007669"/>
    <property type="project" value="UniProtKB-KW"/>
</dbReference>
<evidence type="ECO:0000256" key="7">
    <source>
        <dbReference type="ARBA" id="ARBA00023077"/>
    </source>
</evidence>
<keyword evidence="5 12" id="KW-0732">Signal</keyword>
<dbReference type="Pfam" id="PF07715">
    <property type="entry name" value="Plug"/>
    <property type="match status" value="1"/>
</dbReference>
<evidence type="ECO:0000256" key="2">
    <source>
        <dbReference type="ARBA" id="ARBA00022448"/>
    </source>
</evidence>
<gene>
    <name evidence="15" type="ORF">GM921_04740</name>
</gene>
<evidence type="ECO:0000313" key="15">
    <source>
        <dbReference type="EMBL" id="MBB2144778.1"/>
    </source>
</evidence>
<comment type="similarity">
    <text evidence="10 11">Belongs to the TonB-dependent receptor family.</text>
</comment>
<dbReference type="Pfam" id="PF00593">
    <property type="entry name" value="TonB_dep_Rec_b-barrel"/>
    <property type="match status" value="1"/>
</dbReference>
<dbReference type="Gene3D" id="2.40.170.20">
    <property type="entry name" value="TonB-dependent receptor, beta-barrel domain"/>
    <property type="match status" value="1"/>
</dbReference>
<proteinExistence type="inferred from homology"/>
<dbReference type="Gene3D" id="2.170.130.10">
    <property type="entry name" value="TonB-dependent receptor, plug domain"/>
    <property type="match status" value="1"/>
</dbReference>
<keyword evidence="9 10" id="KW-0998">Cell outer membrane</keyword>
<evidence type="ECO:0000256" key="12">
    <source>
        <dbReference type="SAM" id="SignalP"/>
    </source>
</evidence>
<dbReference type="PANTHER" id="PTHR30069:SF53">
    <property type="entry name" value="COLICIN I RECEPTOR-RELATED"/>
    <property type="match status" value="1"/>
</dbReference>
<dbReference type="InterPro" id="IPR000531">
    <property type="entry name" value="Beta-barrel_TonB"/>
</dbReference>
<evidence type="ECO:0000256" key="6">
    <source>
        <dbReference type="ARBA" id="ARBA00023065"/>
    </source>
</evidence>
<dbReference type="InterPro" id="IPR012910">
    <property type="entry name" value="Plug_dom"/>
</dbReference>
<evidence type="ECO:0000256" key="10">
    <source>
        <dbReference type="PROSITE-ProRule" id="PRU01360"/>
    </source>
</evidence>
<organism evidence="15 16">
    <name type="scientific">Pedobacter planticolens</name>
    <dbReference type="NCBI Taxonomy" id="2679964"/>
    <lineage>
        <taxon>Bacteria</taxon>
        <taxon>Pseudomonadati</taxon>
        <taxon>Bacteroidota</taxon>
        <taxon>Sphingobacteriia</taxon>
        <taxon>Sphingobacteriales</taxon>
        <taxon>Sphingobacteriaceae</taxon>
        <taxon>Pedobacter</taxon>
    </lineage>
</organism>
<evidence type="ECO:0000313" key="16">
    <source>
        <dbReference type="Proteomes" id="UP000601055"/>
    </source>
</evidence>
<dbReference type="GO" id="GO:0015889">
    <property type="term" value="P:cobalamin transport"/>
    <property type="evidence" value="ECO:0007669"/>
    <property type="project" value="TreeGrafter"/>
</dbReference>
<keyword evidence="7 11" id="KW-0798">TonB box</keyword>
<keyword evidence="2 10" id="KW-0813">Transport</keyword>
<evidence type="ECO:0000256" key="1">
    <source>
        <dbReference type="ARBA" id="ARBA00004571"/>
    </source>
</evidence>
<dbReference type="PROSITE" id="PS52016">
    <property type="entry name" value="TONB_DEPENDENT_REC_3"/>
    <property type="match status" value="1"/>
</dbReference>
<keyword evidence="15" id="KW-0675">Receptor</keyword>
<feature type="signal peptide" evidence="12">
    <location>
        <begin position="1"/>
        <end position="26"/>
    </location>
</feature>
<accession>A0A923IUH5</accession>
<dbReference type="InterPro" id="IPR037066">
    <property type="entry name" value="Plug_dom_sf"/>
</dbReference>
<keyword evidence="4 10" id="KW-0812">Transmembrane</keyword>
<name>A0A923IUH5_9SPHI</name>
<keyword evidence="8 10" id="KW-0472">Membrane</keyword>
<evidence type="ECO:0000256" key="5">
    <source>
        <dbReference type="ARBA" id="ARBA00022729"/>
    </source>
</evidence>
<evidence type="ECO:0000256" key="8">
    <source>
        <dbReference type="ARBA" id="ARBA00023136"/>
    </source>
</evidence>
<comment type="subcellular location">
    <subcellularLocation>
        <location evidence="1 10">Cell outer membrane</location>
        <topology evidence="1 10">Multi-pass membrane protein</topology>
    </subcellularLocation>
</comment>
<evidence type="ECO:0000259" key="13">
    <source>
        <dbReference type="Pfam" id="PF00593"/>
    </source>
</evidence>
<evidence type="ECO:0000259" key="14">
    <source>
        <dbReference type="Pfam" id="PF07715"/>
    </source>
</evidence>
<dbReference type="PANTHER" id="PTHR30069">
    <property type="entry name" value="TONB-DEPENDENT OUTER MEMBRANE RECEPTOR"/>
    <property type="match status" value="1"/>
</dbReference>
<dbReference type="GO" id="GO:0009279">
    <property type="term" value="C:cell outer membrane"/>
    <property type="evidence" value="ECO:0007669"/>
    <property type="project" value="UniProtKB-SubCell"/>
</dbReference>
<dbReference type="SUPFAM" id="SSF56935">
    <property type="entry name" value="Porins"/>
    <property type="match status" value="1"/>
</dbReference>
<evidence type="ECO:0000256" key="11">
    <source>
        <dbReference type="RuleBase" id="RU003357"/>
    </source>
</evidence>
<feature type="domain" description="TonB-dependent receptor-like beta-barrel" evidence="13">
    <location>
        <begin position="292"/>
        <end position="597"/>
    </location>
</feature>
<dbReference type="EMBL" id="WNXD01000001">
    <property type="protein sequence ID" value="MBB2144778.1"/>
    <property type="molecule type" value="Genomic_DNA"/>
</dbReference>
<evidence type="ECO:0000256" key="3">
    <source>
        <dbReference type="ARBA" id="ARBA00022452"/>
    </source>
</evidence>
<dbReference type="InterPro" id="IPR039426">
    <property type="entry name" value="TonB-dep_rcpt-like"/>
</dbReference>
<keyword evidence="6" id="KW-0406">Ion transport</keyword>
<evidence type="ECO:0000256" key="9">
    <source>
        <dbReference type="ARBA" id="ARBA00023237"/>
    </source>
</evidence>